<evidence type="ECO:0000313" key="2">
    <source>
        <dbReference type="EMBL" id="QMS55886.1"/>
    </source>
</evidence>
<dbReference type="Pfam" id="PF05656">
    <property type="entry name" value="DUF805"/>
    <property type="match status" value="1"/>
</dbReference>
<keyword evidence="1" id="KW-1133">Transmembrane helix</keyword>
<organism evidence="2 3">
    <name type="scientific">Kocuria varians</name>
    <name type="common">Micrococcus varians</name>
    <dbReference type="NCBI Taxonomy" id="1272"/>
    <lineage>
        <taxon>Bacteria</taxon>
        <taxon>Bacillati</taxon>
        <taxon>Actinomycetota</taxon>
        <taxon>Actinomycetes</taxon>
        <taxon>Micrococcales</taxon>
        <taxon>Micrococcaceae</taxon>
        <taxon>Kocuria</taxon>
    </lineage>
</organism>
<dbReference type="GO" id="GO:0005886">
    <property type="term" value="C:plasma membrane"/>
    <property type="evidence" value="ECO:0007669"/>
    <property type="project" value="TreeGrafter"/>
</dbReference>
<keyword evidence="3" id="KW-1185">Reference proteome</keyword>
<dbReference type="PANTHER" id="PTHR34980">
    <property type="entry name" value="INNER MEMBRANE PROTEIN-RELATED-RELATED"/>
    <property type="match status" value="1"/>
</dbReference>
<accession>A0A7D7KY71</accession>
<feature type="transmembrane region" description="Helical" evidence="1">
    <location>
        <begin position="112"/>
        <end position="134"/>
    </location>
</feature>
<dbReference type="EMBL" id="CP059343">
    <property type="protein sequence ID" value="QMS55886.1"/>
    <property type="molecule type" value="Genomic_DNA"/>
</dbReference>
<proteinExistence type="predicted"/>
<reference evidence="2" key="2">
    <citation type="submission" date="2020-07" db="EMBL/GenBank/DDBJ databases">
        <title>Genome of starter culture bacteria Kocuria salsicia reveals its technological properties and safety for usage in meat industry.</title>
        <authorList>
            <person name="Michael M."/>
            <person name="Konstantin K."/>
            <person name="Evgenii K."/>
            <person name="Galina S."/>
            <person name="Oksana K."/>
            <person name="Andrei L."/>
        </authorList>
    </citation>
    <scope>NUCLEOTIDE SEQUENCE [LARGE SCALE GENOMIC DNA]</scope>
    <source>
        <strain evidence="2">80</strain>
    </source>
</reference>
<dbReference type="AlphaFoldDB" id="A0A7D7KY71"/>
<keyword evidence="1" id="KW-0812">Transmembrane</keyword>
<feature type="transmembrane region" description="Helical" evidence="1">
    <location>
        <begin position="43"/>
        <end position="60"/>
    </location>
</feature>
<reference evidence="2" key="1">
    <citation type="submission" date="2017-08" db="EMBL/GenBank/DDBJ databases">
        <authorList>
            <person name="Minaev M."/>
            <person name="Kurbakov K.A."/>
            <person name="Solodovnikova G.I."/>
            <person name="Kuznetsova O.A."/>
            <person name="Lisitsyn A.B."/>
        </authorList>
    </citation>
    <scope>NUCLEOTIDE SEQUENCE</scope>
    <source>
        <strain evidence="2">80</strain>
    </source>
</reference>
<dbReference type="InterPro" id="IPR008523">
    <property type="entry name" value="DUF805"/>
</dbReference>
<name>A0A7D7KY71_KOCVA</name>
<protein>
    <submittedName>
        <fullName evidence="2">Inner membrane protein YhaI</fullName>
    </submittedName>
</protein>
<dbReference type="KEGG" id="kvr:CIB50_0000584"/>
<dbReference type="RefSeq" id="WP_055085558.1">
    <property type="nucleotide sequence ID" value="NZ_CP059343.1"/>
</dbReference>
<sequence>MSLPPQPVYYDTQPGEPVGPWQAVKNFVRRGTTFSGRASRSEYWWIALYTVLLSEAYVLAEDRGYLAWPDVDGGFAIALLLLSLVLLLAVVLLAIFTAALSVRRLHDCNLSGLWFLLILVPGLGSFALLIMAALPPDPRGVRFDAQPTPGAVVPTGK</sequence>
<evidence type="ECO:0000256" key="1">
    <source>
        <dbReference type="SAM" id="Phobius"/>
    </source>
</evidence>
<feature type="transmembrane region" description="Helical" evidence="1">
    <location>
        <begin position="75"/>
        <end position="100"/>
    </location>
</feature>
<keyword evidence="1" id="KW-0472">Membrane</keyword>
<dbReference type="PANTHER" id="PTHR34980:SF2">
    <property type="entry name" value="INNER MEMBRANE PROTEIN YHAH-RELATED"/>
    <property type="match status" value="1"/>
</dbReference>
<evidence type="ECO:0000313" key="3">
    <source>
        <dbReference type="Proteomes" id="UP000216825"/>
    </source>
</evidence>
<dbReference type="Proteomes" id="UP000216825">
    <property type="component" value="Chromosome"/>
</dbReference>
<gene>
    <name evidence="2" type="primary">yhaI</name>
    <name evidence="2" type="ORF">CIB50_0000584</name>
</gene>